<sequence length="242" mass="25971">MVQQARAARTRQLLMRAAAQTFAEEGFQAASLSTISRRAQVSSGALHFHFESKHVLAQAVEEVAADALARITRQAGRAPVSRLQRLVDATHQLMSALEEDVVVRAGFELAGTTPRRGEAVDLRGRWQCWVEDLLHAAAADGELAPDVAPTEASMAVLAATVGFEVLGSANPKWVSRTTVNHYWELMLPRLAPPHALPALTPYGTTRTTPHPDTTPHPGADPHPDTAAGSGPEAGPCRCRETD</sequence>
<reference evidence="7" key="2">
    <citation type="submission" date="2020-09" db="EMBL/GenBank/DDBJ databases">
        <authorList>
            <person name="Sun Q."/>
            <person name="Ohkuma M."/>
        </authorList>
    </citation>
    <scope>NUCLEOTIDE SEQUENCE</scope>
    <source>
        <strain evidence="7">JCM 4784</strain>
    </source>
</reference>
<evidence type="ECO:0000259" key="6">
    <source>
        <dbReference type="PROSITE" id="PS50977"/>
    </source>
</evidence>
<comment type="caution">
    <text evidence="7">The sequence shown here is derived from an EMBL/GenBank/DDBJ whole genome shotgun (WGS) entry which is preliminary data.</text>
</comment>
<feature type="region of interest" description="Disordered" evidence="5">
    <location>
        <begin position="197"/>
        <end position="242"/>
    </location>
</feature>
<proteinExistence type="predicted"/>
<evidence type="ECO:0000256" key="5">
    <source>
        <dbReference type="SAM" id="MobiDB-lite"/>
    </source>
</evidence>
<dbReference type="InterPro" id="IPR001647">
    <property type="entry name" value="HTH_TetR"/>
</dbReference>
<dbReference type="EMBL" id="BNBT01000166">
    <property type="protein sequence ID" value="GHE90024.1"/>
    <property type="molecule type" value="Genomic_DNA"/>
</dbReference>
<dbReference type="PANTHER" id="PTHR30055:SF234">
    <property type="entry name" value="HTH-TYPE TRANSCRIPTIONAL REGULATOR BETI"/>
    <property type="match status" value="1"/>
</dbReference>
<keyword evidence="3" id="KW-0804">Transcription</keyword>
<protein>
    <submittedName>
        <fullName evidence="7">TetR family transcriptional regulator</fullName>
    </submittedName>
</protein>
<keyword evidence="2 4" id="KW-0238">DNA-binding</keyword>
<dbReference type="GO" id="GO:0003700">
    <property type="term" value="F:DNA-binding transcription factor activity"/>
    <property type="evidence" value="ECO:0007669"/>
    <property type="project" value="TreeGrafter"/>
</dbReference>
<dbReference type="AlphaFoldDB" id="A0A919A7G8"/>
<evidence type="ECO:0000256" key="2">
    <source>
        <dbReference type="ARBA" id="ARBA00023125"/>
    </source>
</evidence>
<feature type="compositionally biased region" description="Low complexity" evidence="5">
    <location>
        <begin position="197"/>
        <end position="211"/>
    </location>
</feature>
<feature type="domain" description="HTH tetR-type" evidence="6">
    <location>
        <begin position="8"/>
        <end position="68"/>
    </location>
</feature>
<evidence type="ECO:0000313" key="8">
    <source>
        <dbReference type="Proteomes" id="UP000608024"/>
    </source>
</evidence>
<dbReference type="GO" id="GO:0000976">
    <property type="term" value="F:transcription cis-regulatory region binding"/>
    <property type="evidence" value="ECO:0007669"/>
    <property type="project" value="TreeGrafter"/>
</dbReference>
<dbReference type="InterPro" id="IPR023772">
    <property type="entry name" value="DNA-bd_HTH_TetR-type_CS"/>
</dbReference>
<dbReference type="PROSITE" id="PS50977">
    <property type="entry name" value="HTH_TETR_2"/>
    <property type="match status" value="1"/>
</dbReference>
<dbReference type="SUPFAM" id="SSF46689">
    <property type="entry name" value="Homeodomain-like"/>
    <property type="match status" value="1"/>
</dbReference>
<dbReference type="SUPFAM" id="SSF48498">
    <property type="entry name" value="Tetracyclin repressor-like, C-terminal domain"/>
    <property type="match status" value="1"/>
</dbReference>
<dbReference type="RefSeq" id="WP_190139853.1">
    <property type="nucleotide sequence ID" value="NZ_BNBT01000166.1"/>
</dbReference>
<evidence type="ECO:0000256" key="3">
    <source>
        <dbReference type="ARBA" id="ARBA00023163"/>
    </source>
</evidence>
<dbReference type="InterPro" id="IPR047923">
    <property type="entry name" value="ArpA-like"/>
</dbReference>
<dbReference type="Gene3D" id="1.10.357.10">
    <property type="entry name" value="Tetracycline Repressor, domain 2"/>
    <property type="match status" value="1"/>
</dbReference>
<keyword evidence="8" id="KW-1185">Reference proteome</keyword>
<accession>A0A919A7G8</accession>
<dbReference type="NCBIfam" id="NF041196">
    <property type="entry name" value="ScbR_bind_reg"/>
    <property type="match status" value="1"/>
</dbReference>
<organism evidence="7 8">
    <name type="scientific">Streptomyces longispororuber</name>
    <dbReference type="NCBI Taxonomy" id="68230"/>
    <lineage>
        <taxon>Bacteria</taxon>
        <taxon>Bacillati</taxon>
        <taxon>Actinomycetota</taxon>
        <taxon>Actinomycetes</taxon>
        <taxon>Kitasatosporales</taxon>
        <taxon>Streptomycetaceae</taxon>
        <taxon>Streptomyces</taxon>
    </lineage>
</organism>
<dbReference type="InterPro" id="IPR050109">
    <property type="entry name" value="HTH-type_TetR-like_transc_reg"/>
</dbReference>
<dbReference type="InterPro" id="IPR036271">
    <property type="entry name" value="Tet_transcr_reg_TetR-rel_C_sf"/>
</dbReference>
<dbReference type="PANTHER" id="PTHR30055">
    <property type="entry name" value="HTH-TYPE TRANSCRIPTIONAL REGULATOR RUTR"/>
    <property type="match status" value="1"/>
</dbReference>
<dbReference type="PROSITE" id="PS01081">
    <property type="entry name" value="HTH_TETR_1"/>
    <property type="match status" value="1"/>
</dbReference>
<evidence type="ECO:0000313" key="7">
    <source>
        <dbReference type="EMBL" id="GHE90024.1"/>
    </source>
</evidence>
<reference evidence="7" key="1">
    <citation type="journal article" date="2014" name="Int. J. Syst. Evol. Microbiol.">
        <title>Complete genome sequence of Corynebacterium casei LMG S-19264T (=DSM 44701T), isolated from a smear-ripened cheese.</title>
        <authorList>
            <consortium name="US DOE Joint Genome Institute (JGI-PGF)"/>
            <person name="Walter F."/>
            <person name="Albersmeier A."/>
            <person name="Kalinowski J."/>
            <person name="Ruckert C."/>
        </authorList>
    </citation>
    <scope>NUCLEOTIDE SEQUENCE</scope>
    <source>
        <strain evidence="7">JCM 4784</strain>
    </source>
</reference>
<gene>
    <name evidence="7" type="ORF">GCM10018785_66250</name>
</gene>
<keyword evidence="1" id="KW-0805">Transcription regulation</keyword>
<dbReference type="InterPro" id="IPR009057">
    <property type="entry name" value="Homeodomain-like_sf"/>
</dbReference>
<dbReference type="Proteomes" id="UP000608024">
    <property type="component" value="Unassembled WGS sequence"/>
</dbReference>
<name>A0A919A7G8_9ACTN</name>
<feature type="DNA-binding region" description="H-T-H motif" evidence="4">
    <location>
        <begin position="31"/>
        <end position="50"/>
    </location>
</feature>
<evidence type="ECO:0000256" key="4">
    <source>
        <dbReference type="PROSITE-ProRule" id="PRU00335"/>
    </source>
</evidence>
<evidence type="ECO:0000256" key="1">
    <source>
        <dbReference type="ARBA" id="ARBA00023015"/>
    </source>
</evidence>
<dbReference type="Pfam" id="PF00440">
    <property type="entry name" value="TetR_N"/>
    <property type="match status" value="1"/>
</dbReference>
<dbReference type="PRINTS" id="PR00455">
    <property type="entry name" value="HTHTETR"/>
</dbReference>